<keyword evidence="5" id="KW-1185">Reference proteome</keyword>
<dbReference type="CDD" id="cd11586">
    <property type="entry name" value="VbhA_like"/>
    <property type="match status" value="1"/>
</dbReference>
<dbReference type="EMBL" id="LQRA01000055">
    <property type="protein sequence ID" value="KZE78634.1"/>
    <property type="molecule type" value="Genomic_DNA"/>
</dbReference>
<evidence type="ECO:0000256" key="2">
    <source>
        <dbReference type="RuleBase" id="RU362080"/>
    </source>
</evidence>
<proteinExistence type="inferred from homology"/>
<dbReference type="OrthoDB" id="2884732at2"/>
<dbReference type="AlphaFoldDB" id="A0A161S2P9"/>
<evidence type="ECO:0000256" key="3">
    <source>
        <dbReference type="SAM" id="MobiDB-lite"/>
    </source>
</evidence>
<dbReference type="InterPro" id="IPR006442">
    <property type="entry name" value="Antitoxin_Phd/YefM"/>
</dbReference>
<name>A0A161S2P9_9BACL</name>
<evidence type="ECO:0000256" key="1">
    <source>
        <dbReference type="ARBA" id="ARBA00009981"/>
    </source>
</evidence>
<evidence type="ECO:0000313" key="4">
    <source>
        <dbReference type="EMBL" id="KZE78634.1"/>
    </source>
</evidence>
<dbReference type="InterPro" id="IPR036165">
    <property type="entry name" value="YefM-like_sf"/>
</dbReference>
<dbReference type="Proteomes" id="UP000076563">
    <property type="component" value="Unassembled WGS sequence"/>
</dbReference>
<organism evidence="4 5">
    <name type="scientific">Paenibacillus elgii</name>
    <dbReference type="NCBI Taxonomy" id="189691"/>
    <lineage>
        <taxon>Bacteria</taxon>
        <taxon>Bacillati</taxon>
        <taxon>Bacillota</taxon>
        <taxon>Bacilli</taxon>
        <taxon>Bacillales</taxon>
        <taxon>Paenibacillaceae</taxon>
        <taxon>Paenibacillus</taxon>
    </lineage>
</organism>
<dbReference type="InterPro" id="IPR033788">
    <property type="entry name" value="VbhA-like"/>
</dbReference>
<protein>
    <recommendedName>
        <fullName evidence="2">Antitoxin</fullName>
    </recommendedName>
</protein>
<dbReference type="SUPFAM" id="SSF143120">
    <property type="entry name" value="YefM-like"/>
    <property type="match status" value="1"/>
</dbReference>
<sequence>MDTSMFKPTFHVDQLISSSEASKKFGEVRKKAKSLPQYITENGNVDTVILSYELFESMFQRLNQLEQQELQREGTLSHDPETTESDKNIHAAMRQAQASLAIEGLIVPEEGQELVRKRLRGDVSQADFLKAALEIATRE</sequence>
<comment type="function">
    <text evidence="2">Antitoxin component of a type II toxin-antitoxin (TA) system.</text>
</comment>
<dbReference type="Pfam" id="PF02604">
    <property type="entry name" value="PhdYeFM_antitox"/>
    <property type="match status" value="1"/>
</dbReference>
<feature type="compositionally biased region" description="Basic and acidic residues" evidence="3">
    <location>
        <begin position="70"/>
        <end position="89"/>
    </location>
</feature>
<dbReference type="RefSeq" id="WP_063182846.1">
    <property type="nucleotide sequence ID" value="NZ_LQRA01000055.1"/>
</dbReference>
<accession>A0A161S2P9</accession>
<reference evidence="5" key="1">
    <citation type="submission" date="2016-01" db="EMBL/GenBank/DDBJ databases">
        <title>Draft genome of Chromobacterium sp. F49.</title>
        <authorList>
            <person name="Hong K.W."/>
        </authorList>
    </citation>
    <scope>NUCLEOTIDE SEQUENCE [LARGE SCALE GENOMIC DNA]</scope>
    <source>
        <strain evidence="5">M63</strain>
    </source>
</reference>
<comment type="caution">
    <text evidence="4">The sequence shown here is derived from an EMBL/GenBank/DDBJ whole genome shotgun (WGS) entry which is preliminary data.</text>
</comment>
<feature type="region of interest" description="Disordered" evidence="3">
    <location>
        <begin position="70"/>
        <end position="91"/>
    </location>
</feature>
<gene>
    <name evidence="4" type="ORF">AV654_02475</name>
</gene>
<evidence type="ECO:0000313" key="5">
    <source>
        <dbReference type="Proteomes" id="UP000076563"/>
    </source>
</evidence>
<comment type="similarity">
    <text evidence="1 2">Belongs to the phD/YefM antitoxin family.</text>
</comment>